<keyword evidence="2" id="KW-1185">Reference proteome</keyword>
<comment type="caution">
    <text evidence="1">The sequence shown here is derived from an EMBL/GenBank/DDBJ whole genome shotgun (WGS) entry which is preliminary data.</text>
</comment>
<dbReference type="AlphaFoldDB" id="A0A444VLZ8"/>
<organism evidence="1 2">
    <name type="scientific">Flagellimonas olearia</name>
    <dbReference type="NCBI Taxonomy" id="552546"/>
    <lineage>
        <taxon>Bacteria</taxon>
        <taxon>Pseudomonadati</taxon>
        <taxon>Bacteroidota</taxon>
        <taxon>Flavobacteriia</taxon>
        <taxon>Flavobacteriales</taxon>
        <taxon>Flavobacteriaceae</taxon>
        <taxon>Flagellimonas</taxon>
    </lineage>
</organism>
<evidence type="ECO:0000313" key="1">
    <source>
        <dbReference type="EMBL" id="RYC51759.1"/>
    </source>
</evidence>
<dbReference type="EMBL" id="JJMP01000004">
    <property type="protein sequence ID" value="RYC51759.1"/>
    <property type="molecule type" value="Genomic_DNA"/>
</dbReference>
<name>A0A444VLZ8_9FLAO</name>
<proteinExistence type="predicted"/>
<reference evidence="1 2" key="1">
    <citation type="submission" date="2014-04" db="EMBL/GenBank/DDBJ databases">
        <title>Whole genome of Muricauda olearia.</title>
        <authorList>
            <person name="Zhang X.-H."/>
            <person name="Tang K."/>
        </authorList>
    </citation>
    <scope>NUCLEOTIDE SEQUENCE [LARGE SCALE GENOMIC DNA]</scope>
    <source>
        <strain evidence="1 2">Th120</strain>
    </source>
</reference>
<sequence length="73" mass="8876">MHRGGIIDRKIIKALPWLKLKYGEKFIVDKTRYIKYDHSVAIYLTTLIIRSRKKWNVRQNDFVKEFNAKHFPK</sequence>
<protein>
    <submittedName>
        <fullName evidence="1">Uncharacterized protein</fullName>
    </submittedName>
</protein>
<dbReference type="Proteomes" id="UP000290261">
    <property type="component" value="Unassembled WGS sequence"/>
</dbReference>
<accession>A0A444VLZ8</accession>
<evidence type="ECO:0000313" key="2">
    <source>
        <dbReference type="Proteomes" id="UP000290261"/>
    </source>
</evidence>
<gene>
    <name evidence="1" type="ORF">DN53_13105</name>
</gene>